<evidence type="ECO:0000256" key="3">
    <source>
        <dbReference type="ARBA" id="ARBA00022694"/>
    </source>
</evidence>
<dbReference type="AlphaFoldDB" id="A0A8J7WBE2"/>
<dbReference type="CDD" id="cd04482">
    <property type="entry name" value="RPA2_OBF_like"/>
    <property type="match status" value="1"/>
</dbReference>
<feature type="domain" description="TiaS-like TCKD" evidence="8">
    <location>
        <begin position="3"/>
        <end position="118"/>
    </location>
</feature>
<protein>
    <recommendedName>
        <fullName evidence="6">tRNA(Ile2) 2-agmatinylcytidine synthetase TiaS</fullName>
        <shortName evidence="6">tRNA(Ile2)-agm2C synthetase</shortName>
        <ecNumber evidence="6">6.3.4.22</ecNumber>
    </recommendedName>
    <alternativeName>
        <fullName evidence="6">tRNA(Ile2) agmatidine synthetase</fullName>
    </alternativeName>
</protein>
<dbReference type="Gene3D" id="3.90.600.20">
    <property type="match status" value="1"/>
</dbReference>
<evidence type="ECO:0000256" key="2">
    <source>
        <dbReference type="ARBA" id="ARBA00022598"/>
    </source>
</evidence>
<evidence type="ECO:0000259" key="8">
    <source>
        <dbReference type="Pfam" id="PF22641"/>
    </source>
</evidence>
<keyword evidence="11" id="KW-1185">Reference proteome</keyword>
<evidence type="ECO:0000256" key="1">
    <source>
        <dbReference type="ARBA" id="ARBA00022490"/>
    </source>
</evidence>
<dbReference type="InterPro" id="IPR055394">
    <property type="entry name" value="Zn_ribbon_TiaS"/>
</dbReference>
<dbReference type="EC" id="6.3.4.22" evidence="6"/>
<evidence type="ECO:0000256" key="5">
    <source>
        <dbReference type="ARBA" id="ARBA00022840"/>
    </source>
</evidence>
<dbReference type="GO" id="GO:0005737">
    <property type="term" value="C:cytoplasm"/>
    <property type="evidence" value="ECO:0007669"/>
    <property type="project" value="UniProtKB-SubCell"/>
</dbReference>
<dbReference type="OrthoDB" id="39189at2157"/>
<dbReference type="InterPro" id="IPR024913">
    <property type="entry name" value="tRNA_Ile2__agm2C_synt"/>
</dbReference>
<comment type="catalytic activity">
    <reaction evidence="6">
        <text>cytidine(34) in tRNA(Ile2) + agmatine + ATP + H2O = 2-agmatinylcytidine(34) in tRNA(Ile2) + AMP + 2 phosphate + 2 H(+)</text>
        <dbReference type="Rhea" id="RHEA:43608"/>
        <dbReference type="Rhea" id="RHEA-COMP:10625"/>
        <dbReference type="Rhea" id="RHEA-COMP:10626"/>
        <dbReference type="ChEBI" id="CHEBI:15377"/>
        <dbReference type="ChEBI" id="CHEBI:15378"/>
        <dbReference type="ChEBI" id="CHEBI:30616"/>
        <dbReference type="ChEBI" id="CHEBI:43474"/>
        <dbReference type="ChEBI" id="CHEBI:58145"/>
        <dbReference type="ChEBI" id="CHEBI:82748"/>
        <dbReference type="ChEBI" id="CHEBI:83545"/>
        <dbReference type="ChEBI" id="CHEBI:456215"/>
        <dbReference type="EC" id="6.3.4.22"/>
    </reaction>
</comment>
<comment type="similarity">
    <text evidence="6">Belongs to the TiaS family.</text>
</comment>
<keyword evidence="1 6" id="KW-0963">Cytoplasm</keyword>
<evidence type="ECO:0000256" key="4">
    <source>
        <dbReference type="ARBA" id="ARBA00022741"/>
    </source>
</evidence>
<evidence type="ECO:0000313" key="10">
    <source>
        <dbReference type="EMBL" id="MBR1369633.1"/>
    </source>
</evidence>
<sequence length="423" mass="46061">MWIGIDDTDSPEGMCTTYLGAVLARRLEASGIPVHSLRLIRLNPTIIWKTRGNAAIAIGAGGDPDTAFSIAESLIEELADLGCERTNPGLVVCGDRRPPAAFAEEAITGFCTIEGAIDACIEAGARYRGWKNGRGLIGAVAAVAAELDDSTSEYLVYRDVGRRERERVVDRKTLTTAEEMTHPHTWDTVDAANNVVVCVPHTPDPVLFGIRGENPVWVSLARNLIESEDPAIEALFETNQGTDAHLLPGMIGSLEDGRSYIVVGTVSTHPATGIGGHVSVRISDRDLHLTCMAYEPVKGFREIIRALAPGDRIVACGSYRNNTLNLEKCCILDAPPLRIAEAPICPECARKMTSAGTRKGYKCRRCGKREEDPAVRFEERHLVPGWYEVPPSARRHLARPLCRGSPPLPDNVVNLISDQVDWL</sequence>
<dbReference type="GO" id="GO:0016879">
    <property type="term" value="F:ligase activity, forming carbon-nitrogen bonds"/>
    <property type="evidence" value="ECO:0007669"/>
    <property type="project" value="UniProtKB-UniRule"/>
</dbReference>
<dbReference type="Pfam" id="PF08489">
    <property type="entry name" value="TiaS_FLD"/>
    <property type="match status" value="1"/>
</dbReference>
<keyword evidence="4 6" id="KW-0547">Nucleotide-binding</keyword>
<comment type="caution">
    <text evidence="10">The sequence shown here is derived from an EMBL/GenBank/DDBJ whole genome shotgun (WGS) entry which is preliminary data.</text>
</comment>
<evidence type="ECO:0000313" key="11">
    <source>
        <dbReference type="Proteomes" id="UP000730161"/>
    </source>
</evidence>
<evidence type="ECO:0000256" key="6">
    <source>
        <dbReference type="HAMAP-Rule" id="MF_01892"/>
    </source>
</evidence>
<organism evidence="10 11">
    <name type="scientific">Methanocalculus chunghsingensis</name>
    <dbReference type="NCBI Taxonomy" id="156457"/>
    <lineage>
        <taxon>Archaea</taxon>
        <taxon>Methanobacteriati</taxon>
        <taxon>Methanobacteriota</taxon>
        <taxon>Stenosarchaea group</taxon>
        <taxon>Methanomicrobia</taxon>
        <taxon>Methanomicrobiales</taxon>
        <taxon>Methanocalculaceae</taxon>
        <taxon>Methanocalculus</taxon>
    </lineage>
</organism>
<dbReference type="PANTHER" id="PTHR40705">
    <property type="entry name" value="TRNA(ILE2) 2-AGMATINYLCYTIDINE SYNTHETASE TIAS"/>
    <property type="match status" value="1"/>
</dbReference>
<comment type="subcellular location">
    <subcellularLocation>
        <location evidence="6">Cytoplasm</location>
    </subcellularLocation>
</comment>
<dbReference type="GO" id="GO:0005524">
    <property type="term" value="F:ATP binding"/>
    <property type="evidence" value="ECO:0007669"/>
    <property type="project" value="UniProtKB-KW"/>
</dbReference>
<dbReference type="Pfam" id="PF23783">
    <property type="entry name" value="Zn_ribbon_TiaS"/>
    <property type="match status" value="1"/>
</dbReference>
<gene>
    <name evidence="6" type="primary">tiaS</name>
    <name evidence="10" type="ORF">RJ53_09135</name>
</gene>
<feature type="domain" description="TiaS C-terminal zinc ribbon" evidence="9">
    <location>
        <begin position="343"/>
        <end position="381"/>
    </location>
</feature>
<dbReference type="EMBL" id="JWHL01000016">
    <property type="protein sequence ID" value="MBR1369633.1"/>
    <property type="molecule type" value="Genomic_DNA"/>
</dbReference>
<dbReference type="HAMAP" id="MF_01892">
    <property type="entry name" value="tRNA_Ile2_agm2C_synt"/>
    <property type="match status" value="1"/>
</dbReference>
<accession>A0A8J7WBE2</accession>
<dbReference type="Gene3D" id="2.40.50.1010">
    <property type="match status" value="1"/>
</dbReference>
<keyword evidence="5 6" id="KW-0067">ATP-binding</keyword>
<keyword evidence="3 6" id="KW-0819">tRNA processing</keyword>
<keyword evidence="2 6" id="KW-0436">Ligase</keyword>
<dbReference type="InterPro" id="IPR053870">
    <property type="entry name" value="TiaS-like_TCKD"/>
</dbReference>
<dbReference type="Proteomes" id="UP000730161">
    <property type="component" value="Unassembled WGS sequence"/>
</dbReference>
<evidence type="ECO:0000259" key="9">
    <source>
        <dbReference type="Pfam" id="PF23783"/>
    </source>
</evidence>
<evidence type="ECO:0000259" key="7">
    <source>
        <dbReference type="Pfam" id="PF08489"/>
    </source>
</evidence>
<feature type="domain" description="TiaS FLD" evidence="7">
    <location>
        <begin position="133"/>
        <end position="245"/>
    </location>
</feature>
<reference evidence="10" key="1">
    <citation type="submission" date="2014-12" db="EMBL/GenBank/DDBJ databases">
        <authorList>
            <person name="Huang H.-H."/>
            <person name="Chen S.-C."/>
            <person name="Lai M.-C."/>
        </authorList>
    </citation>
    <scope>NUCLEOTIDE SEQUENCE</scope>
    <source>
        <strain evidence="10">K1F9705b</strain>
    </source>
</reference>
<dbReference type="Pfam" id="PF22641">
    <property type="entry name" value="TiaS_TCKD"/>
    <property type="match status" value="1"/>
</dbReference>
<proteinExistence type="inferred from homology"/>
<name>A0A8J7WBE2_9EURY</name>
<dbReference type="PANTHER" id="PTHR40705:SF1">
    <property type="entry name" value="TRNA(ILE2) 2-AGMATINYLCYTIDINE SYNTHETASE TIAS"/>
    <property type="match status" value="1"/>
</dbReference>
<dbReference type="GO" id="GO:0002101">
    <property type="term" value="P:tRNA wobble cytosine modification"/>
    <property type="evidence" value="ECO:0007669"/>
    <property type="project" value="UniProtKB-UniRule"/>
</dbReference>
<dbReference type="InterPro" id="IPR013696">
    <property type="entry name" value="TiaS_FLD"/>
</dbReference>
<dbReference type="Gene3D" id="3.30.70.2200">
    <property type="match status" value="1"/>
</dbReference>
<comment type="function">
    <text evidence="6">ATP-dependent agmatine transferase that catalyzes the formation of 2-agmatinylcytidine (agm2C) at the wobble position (C34) of tRNA(Ile2), converting the codon specificity from AUG to AUA.</text>
</comment>